<keyword evidence="5 7" id="KW-1133">Transmembrane helix</keyword>
<keyword evidence="3" id="KW-1003">Cell membrane</keyword>
<feature type="transmembrane region" description="Helical" evidence="7">
    <location>
        <begin position="56"/>
        <end position="77"/>
    </location>
</feature>
<evidence type="ECO:0000256" key="2">
    <source>
        <dbReference type="ARBA" id="ARBA00006386"/>
    </source>
</evidence>
<evidence type="ECO:0000256" key="1">
    <source>
        <dbReference type="ARBA" id="ARBA00004651"/>
    </source>
</evidence>
<organism evidence="8 9">
    <name type="scientific">Actinocatenispora comari</name>
    <dbReference type="NCBI Taxonomy" id="2807577"/>
    <lineage>
        <taxon>Bacteria</taxon>
        <taxon>Bacillati</taxon>
        <taxon>Actinomycetota</taxon>
        <taxon>Actinomycetes</taxon>
        <taxon>Micromonosporales</taxon>
        <taxon>Micromonosporaceae</taxon>
        <taxon>Actinocatenispora</taxon>
    </lineage>
</organism>
<name>A0A8J4EL93_9ACTN</name>
<dbReference type="Proteomes" id="UP000614996">
    <property type="component" value="Unassembled WGS sequence"/>
</dbReference>
<gene>
    <name evidence="8" type="ORF">NUM_06140</name>
</gene>
<evidence type="ECO:0000313" key="9">
    <source>
        <dbReference type="Proteomes" id="UP000614996"/>
    </source>
</evidence>
<proteinExistence type="inferred from homology"/>
<dbReference type="InterPro" id="IPR005524">
    <property type="entry name" value="DUF318"/>
</dbReference>
<comment type="similarity">
    <text evidence="2">Belongs to the UPF0718 family.</text>
</comment>
<sequence length="327" mass="33678">MAEVIEHSAHQPRRRPAPMYVLAAVLVAAVAVRFVLPDVRLPARLVAGTTIFVSTVVQALPFLVLGTVISAAITAYVPASAFARLLPRAPVVSVPIAGAAGIVLPGCECGSVPVTSALLRRGVPPAAALAFLLAAPAINPVVLVATAVAFPGHPMMVVGRFVASLLAACIMGWLWLRFGRGDLLRIPRAGAEDRARVRVFVAECRHDLVQSGGFLVIGAASVAVLDTVVPPRALGVVAGHQVLSVLALAVLAAVLSVCSQADAFVAAAMTQFSLTARLVFLVVGPLVDVKLFAMQAGTFGRRFAVRFAPATFVVAAATGAVLGSVLL</sequence>
<feature type="transmembrane region" description="Helical" evidence="7">
    <location>
        <begin position="236"/>
        <end position="257"/>
    </location>
</feature>
<feature type="transmembrane region" description="Helical" evidence="7">
    <location>
        <begin position="126"/>
        <end position="150"/>
    </location>
</feature>
<dbReference type="Pfam" id="PF03773">
    <property type="entry name" value="ArsP_1"/>
    <property type="match status" value="1"/>
</dbReference>
<evidence type="ECO:0000313" key="8">
    <source>
        <dbReference type="EMBL" id="GIL25359.1"/>
    </source>
</evidence>
<feature type="transmembrane region" description="Helical" evidence="7">
    <location>
        <begin position="17"/>
        <end position="36"/>
    </location>
</feature>
<evidence type="ECO:0000256" key="7">
    <source>
        <dbReference type="SAM" id="Phobius"/>
    </source>
</evidence>
<keyword evidence="6 7" id="KW-0472">Membrane</keyword>
<dbReference type="InterPro" id="IPR052923">
    <property type="entry name" value="UPF0718"/>
</dbReference>
<accession>A0A8J4EL93</accession>
<dbReference type="AlphaFoldDB" id="A0A8J4EL93"/>
<feature type="transmembrane region" description="Helical" evidence="7">
    <location>
        <begin position="307"/>
        <end position="326"/>
    </location>
</feature>
<feature type="transmembrane region" description="Helical" evidence="7">
    <location>
        <begin position="208"/>
        <end position="229"/>
    </location>
</feature>
<reference evidence="9" key="1">
    <citation type="journal article" date="2021" name="Int. J. Syst. Evol. Microbiol.">
        <title>Actinocatenispora comari sp. nov., an endophytic actinomycete isolated from aerial parts of Comarum salesowianum.</title>
        <authorList>
            <person name="Oyunbileg N."/>
            <person name="Iizaka Y."/>
            <person name="Hamada M."/>
            <person name="Davaapurev B.O."/>
            <person name="Fukumoto A."/>
            <person name="Tsetseg B."/>
            <person name="Kato F."/>
            <person name="Tamura T."/>
            <person name="Batkhuu J."/>
            <person name="Anzai Y."/>
        </authorList>
    </citation>
    <scope>NUCLEOTIDE SEQUENCE [LARGE SCALE GENOMIC DNA]</scope>
    <source>
        <strain evidence="9">NUM-2625</strain>
    </source>
</reference>
<keyword evidence="4 7" id="KW-0812">Transmembrane</keyword>
<dbReference type="GO" id="GO:0005886">
    <property type="term" value="C:plasma membrane"/>
    <property type="evidence" value="ECO:0007669"/>
    <property type="project" value="UniProtKB-SubCell"/>
</dbReference>
<keyword evidence="9" id="KW-1185">Reference proteome</keyword>
<evidence type="ECO:0000256" key="6">
    <source>
        <dbReference type="ARBA" id="ARBA00023136"/>
    </source>
</evidence>
<evidence type="ECO:0000256" key="5">
    <source>
        <dbReference type="ARBA" id="ARBA00022989"/>
    </source>
</evidence>
<feature type="transmembrane region" description="Helical" evidence="7">
    <location>
        <begin position="157"/>
        <end position="176"/>
    </location>
</feature>
<dbReference type="PANTHER" id="PTHR34184">
    <property type="entry name" value="UPF0718 PROTEIN YCGR"/>
    <property type="match status" value="1"/>
</dbReference>
<evidence type="ECO:0000256" key="3">
    <source>
        <dbReference type="ARBA" id="ARBA00022475"/>
    </source>
</evidence>
<comment type="subcellular location">
    <subcellularLocation>
        <location evidence="1">Cell membrane</location>
        <topology evidence="1">Multi-pass membrane protein</topology>
    </subcellularLocation>
</comment>
<dbReference type="EMBL" id="BOPO01000006">
    <property type="protein sequence ID" value="GIL25359.1"/>
    <property type="molecule type" value="Genomic_DNA"/>
</dbReference>
<dbReference type="PANTHER" id="PTHR34184:SF4">
    <property type="entry name" value="UPF0718 PROTEIN YCGR"/>
    <property type="match status" value="1"/>
</dbReference>
<comment type="caution">
    <text evidence="8">The sequence shown here is derived from an EMBL/GenBank/DDBJ whole genome shotgun (WGS) entry which is preliminary data.</text>
</comment>
<protein>
    <submittedName>
        <fullName evidence="8">Permease</fullName>
    </submittedName>
</protein>
<evidence type="ECO:0000256" key="4">
    <source>
        <dbReference type="ARBA" id="ARBA00022692"/>
    </source>
</evidence>